<dbReference type="Gene3D" id="3.90.1150.30">
    <property type="match status" value="1"/>
</dbReference>
<dbReference type="SUPFAM" id="SSF142906">
    <property type="entry name" value="YjbR-like"/>
    <property type="match status" value="1"/>
</dbReference>
<evidence type="ECO:0000313" key="1">
    <source>
        <dbReference type="EMBL" id="MBK0419861.1"/>
    </source>
</evidence>
<keyword evidence="2" id="KW-1185">Reference proteome</keyword>
<dbReference type="RefSeq" id="WP_200115997.1">
    <property type="nucleotide sequence ID" value="NZ_JAEHOH010000017.1"/>
</dbReference>
<accession>A0A934Q8M0</accession>
<sequence>MSLTGTKLQRVAVEAADRLPGTSSGHPFTAHLRVWKVAGKVFLIVTEDDPELEIITVKVDPHLGDALRRDHASISRGRYLDKEHWISIAAGDGVTRSLVEGLVHGSYELAEQQAPAKDRPEEDA</sequence>
<dbReference type="AlphaFoldDB" id="A0A934Q8M0"/>
<dbReference type="EMBL" id="JAEHOH010000017">
    <property type="protein sequence ID" value="MBK0419861.1"/>
    <property type="molecule type" value="Genomic_DNA"/>
</dbReference>
<gene>
    <name evidence="1" type="ORF">JD276_12540</name>
</gene>
<name>A0A934Q8M0_9MICO</name>
<reference evidence="1" key="1">
    <citation type="submission" date="2020-12" db="EMBL/GenBank/DDBJ databases">
        <title>Leucobacter sp. CAS1, isolated from Chromium sludge.</title>
        <authorList>
            <person name="Xu Z."/>
        </authorList>
    </citation>
    <scope>NUCLEOTIDE SEQUENCE</scope>
    <source>
        <strain evidence="1">CSA1</strain>
    </source>
</reference>
<dbReference type="Proteomes" id="UP000608530">
    <property type="component" value="Unassembled WGS sequence"/>
</dbReference>
<dbReference type="Pfam" id="PF04237">
    <property type="entry name" value="YjbR"/>
    <property type="match status" value="1"/>
</dbReference>
<organism evidence="1 2">
    <name type="scientific">Leucobacter chromiisoli</name>
    <dbReference type="NCBI Taxonomy" id="2796471"/>
    <lineage>
        <taxon>Bacteria</taxon>
        <taxon>Bacillati</taxon>
        <taxon>Actinomycetota</taxon>
        <taxon>Actinomycetes</taxon>
        <taxon>Micrococcales</taxon>
        <taxon>Microbacteriaceae</taxon>
        <taxon>Leucobacter</taxon>
    </lineage>
</organism>
<protein>
    <submittedName>
        <fullName evidence="1">MmcQ/YjbR family DNA-binding protein</fullName>
    </submittedName>
</protein>
<dbReference type="PANTHER" id="PTHR35145">
    <property type="entry name" value="CYTOPLASMIC PROTEIN-RELATED"/>
    <property type="match status" value="1"/>
</dbReference>
<evidence type="ECO:0000313" key="2">
    <source>
        <dbReference type="Proteomes" id="UP000608530"/>
    </source>
</evidence>
<dbReference type="InterPro" id="IPR038056">
    <property type="entry name" value="YjbR-like_sf"/>
</dbReference>
<dbReference type="PANTHER" id="PTHR35145:SF1">
    <property type="entry name" value="CYTOPLASMIC PROTEIN"/>
    <property type="match status" value="1"/>
</dbReference>
<dbReference type="InterPro" id="IPR007351">
    <property type="entry name" value="YjbR"/>
</dbReference>
<dbReference type="InterPro" id="IPR058532">
    <property type="entry name" value="YjbR/MT2646/Rv2570-like"/>
</dbReference>
<keyword evidence="1" id="KW-0238">DNA-binding</keyword>
<dbReference type="GO" id="GO:0003677">
    <property type="term" value="F:DNA binding"/>
    <property type="evidence" value="ECO:0007669"/>
    <property type="project" value="UniProtKB-KW"/>
</dbReference>
<comment type="caution">
    <text evidence="1">The sequence shown here is derived from an EMBL/GenBank/DDBJ whole genome shotgun (WGS) entry which is preliminary data.</text>
</comment>
<proteinExistence type="predicted"/>